<accession>A0A1N7SI31</accession>
<gene>
    <name evidence="1" type="ORF">BN2475_700079</name>
</gene>
<name>A0A1N7SI31_9BURK</name>
<dbReference type="AlphaFoldDB" id="A0A1N7SI31"/>
<evidence type="ECO:0000313" key="1">
    <source>
        <dbReference type="EMBL" id="SIT46968.1"/>
    </source>
</evidence>
<sequence>MKKSVTGSCRFLIAGILPVLDESSFAQSEADNANKGDSLLNPSLLFNVQNYYAPSVFGVNAHNNKLPFS</sequence>
<keyword evidence="2" id="KW-1185">Reference proteome</keyword>
<organism evidence="1 2">
    <name type="scientific">Paraburkholderia ribeironis</name>
    <dbReference type="NCBI Taxonomy" id="1247936"/>
    <lineage>
        <taxon>Bacteria</taxon>
        <taxon>Pseudomonadati</taxon>
        <taxon>Pseudomonadota</taxon>
        <taxon>Betaproteobacteria</taxon>
        <taxon>Burkholderiales</taxon>
        <taxon>Burkholderiaceae</taxon>
        <taxon>Paraburkholderia</taxon>
    </lineage>
</organism>
<dbReference type="RefSeq" id="WP_143325921.1">
    <property type="nucleotide sequence ID" value="NZ_CYGX02000070.1"/>
</dbReference>
<reference evidence="1 2" key="1">
    <citation type="submission" date="2016-12" db="EMBL/GenBank/DDBJ databases">
        <authorList>
            <person name="Song W.-J."/>
            <person name="Kurnit D.M."/>
        </authorList>
    </citation>
    <scope>NUCLEOTIDE SEQUENCE [LARGE SCALE GENOMIC DNA]</scope>
    <source>
        <strain evidence="1 2">STM7296</strain>
    </source>
</reference>
<dbReference type="EMBL" id="CYGX02000070">
    <property type="protein sequence ID" value="SIT46968.1"/>
    <property type="molecule type" value="Genomic_DNA"/>
</dbReference>
<protein>
    <submittedName>
        <fullName evidence="1">Uncharacterized protein</fullName>
    </submittedName>
</protein>
<evidence type="ECO:0000313" key="2">
    <source>
        <dbReference type="Proteomes" id="UP000187012"/>
    </source>
</evidence>
<proteinExistence type="predicted"/>
<dbReference type="Proteomes" id="UP000187012">
    <property type="component" value="Unassembled WGS sequence"/>
</dbReference>
<dbReference type="OrthoDB" id="9809066at2"/>